<protein>
    <recommendedName>
        <fullName evidence="2">BTB domain-containing protein</fullName>
    </recommendedName>
</protein>
<dbReference type="Gene3D" id="3.30.710.10">
    <property type="entry name" value="Potassium Channel Kv1.1, Chain A"/>
    <property type="match status" value="1"/>
</dbReference>
<dbReference type="InterPro" id="IPR011333">
    <property type="entry name" value="SKP1/BTB/POZ_sf"/>
</dbReference>
<dbReference type="Pfam" id="PF00651">
    <property type="entry name" value="BTB"/>
    <property type="match status" value="1"/>
</dbReference>
<proteinExistence type="predicted"/>
<evidence type="ECO:0000313" key="4">
    <source>
        <dbReference type="Proteomes" id="UP000007879"/>
    </source>
</evidence>
<dbReference type="PANTHER" id="PTHR24410:SF46">
    <property type="entry name" value="SERINE-ENRICHED PROTEIN"/>
    <property type="match status" value="1"/>
</dbReference>
<feature type="compositionally biased region" description="Polar residues" evidence="1">
    <location>
        <begin position="494"/>
        <end position="508"/>
    </location>
</feature>
<sequence>MYSRRLSLSDSEIDGSGIHAVAAKNNLTLERHSHFFSQCHQTSNARSFPSLCLDGQIEIPEVSVESEEEKEPTFSFDNRAGLAHDLSFLAGLPELCDVTFLVGEDRQPVCGVRAILAARSRVFYRLLYGDAFQPKKPKKKALYRPSSDGYVDKTDFRGQPTVTVLDFEPEVFKQLMEYIHTGAVMLQSRTLLGLMNAADHYGLDELKMACVQFLDRAINTDTVCALLSSAEKYIQYKSTKILVQKMLEFVDNHAEVVLNLGSFATLPQHVVRIILGRDELLASEQTKFESAFRWCLRYIEDHPELDLKTAFEPFASKIAFHKIAATHLMKKIKPAQIVDDSVIVTALAYQADPSSVQFNPLQLKHCKTASAIPSLDGSPAHIRRVNSSGNSLKLSDEDDGIEEGYLRGGSVPLSNDARPDLHPSRVFDVRADSQASELSYSSTGSSLSSACGTVTPQSPVIDRSASHSGFLHISPDPPSGCGGPGKMARKPSTRSESFITLSSTSVEV</sequence>
<gene>
    <name evidence="3" type="primary">100637377</name>
</gene>
<dbReference type="Gene3D" id="1.25.40.420">
    <property type="match status" value="1"/>
</dbReference>
<dbReference type="EnsemblMetazoa" id="XM_019995651.1">
    <property type="protein sequence ID" value="XP_019851210.1"/>
    <property type="gene ID" value="LOC100637377"/>
</dbReference>
<dbReference type="InterPro" id="IPR051481">
    <property type="entry name" value="BTB-POZ/Galectin-3-binding"/>
</dbReference>
<dbReference type="Proteomes" id="UP000007879">
    <property type="component" value="Unassembled WGS sequence"/>
</dbReference>
<feature type="region of interest" description="Disordered" evidence="1">
    <location>
        <begin position="474"/>
        <end position="508"/>
    </location>
</feature>
<accession>A0AAN0J2H6</accession>
<dbReference type="AlphaFoldDB" id="A0AAN0J2H6"/>
<dbReference type="PANTHER" id="PTHR24410">
    <property type="entry name" value="HL07962P-RELATED"/>
    <property type="match status" value="1"/>
</dbReference>
<dbReference type="InterPro" id="IPR011705">
    <property type="entry name" value="BACK"/>
</dbReference>
<evidence type="ECO:0000313" key="3">
    <source>
        <dbReference type="EnsemblMetazoa" id="XP_019851210.1"/>
    </source>
</evidence>
<reference evidence="3" key="2">
    <citation type="submission" date="2024-06" db="UniProtKB">
        <authorList>
            <consortium name="EnsemblMetazoa"/>
        </authorList>
    </citation>
    <scope>IDENTIFICATION</scope>
</reference>
<dbReference type="PROSITE" id="PS50097">
    <property type="entry name" value="BTB"/>
    <property type="match status" value="1"/>
</dbReference>
<feature type="region of interest" description="Disordered" evidence="1">
    <location>
        <begin position="377"/>
        <end position="397"/>
    </location>
</feature>
<dbReference type="SUPFAM" id="SSF54695">
    <property type="entry name" value="POZ domain"/>
    <property type="match status" value="1"/>
</dbReference>
<dbReference type="SMART" id="SM00225">
    <property type="entry name" value="BTB"/>
    <property type="match status" value="1"/>
</dbReference>
<dbReference type="InterPro" id="IPR000210">
    <property type="entry name" value="BTB/POZ_dom"/>
</dbReference>
<feature type="domain" description="BTB" evidence="2">
    <location>
        <begin position="96"/>
        <end position="188"/>
    </location>
</feature>
<reference evidence="4" key="1">
    <citation type="journal article" date="2010" name="Nature">
        <title>The Amphimedon queenslandica genome and the evolution of animal complexity.</title>
        <authorList>
            <person name="Srivastava M."/>
            <person name="Simakov O."/>
            <person name="Chapman J."/>
            <person name="Fahey B."/>
            <person name="Gauthier M.E."/>
            <person name="Mitros T."/>
            <person name="Richards G.S."/>
            <person name="Conaco C."/>
            <person name="Dacre M."/>
            <person name="Hellsten U."/>
            <person name="Larroux C."/>
            <person name="Putnam N.H."/>
            <person name="Stanke M."/>
            <person name="Adamska M."/>
            <person name="Darling A."/>
            <person name="Degnan S.M."/>
            <person name="Oakley T.H."/>
            <person name="Plachetzki D.C."/>
            <person name="Zhai Y."/>
            <person name="Adamski M."/>
            <person name="Calcino A."/>
            <person name="Cummins S.F."/>
            <person name="Goodstein D.M."/>
            <person name="Harris C."/>
            <person name="Jackson D.J."/>
            <person name="Leys S.P."/>
            <person name="Shu S."/>
            <person name="Woodcroft B.J."/>
            <person name="Vervoort M."/>
            <person name="Kosik K.S."/>
            <person name="Manning G."/>
            <person name="Degnan B.M."/>
            <person name="Rokhsar D.S."/>
        </authorList>
    </citation>
    <scope>NUCLEOTIDE SEQUENCE [LARGE SCALE GENOMIC DNA]</scope>
</reference>
<dbReference type="CDD" id="cd18507">
    <property type="entry name" value="BACK_GPRS_like"/>
    <property type="match status" value="1"/>
</dbReference>
<name>A0AAN0J2H6_AMPQE</name>
<evidence type="ECO:0000256" key="1">
    <source>
        <dbReference type="SAM" id="MobiDB-lite"/>
    </source>
</evidence>
<organism evidence="3 4">
    <name type="scientific">Amphimedon queenslandica</name>
    <name type="common">Sponge</name>
    <dbReference type="NCBI Taxonomy" id="400682"/>
    <lineage>
        <taxon>Eukaryota</taxon>
        <taxon>Metazoa</taxon>
        <taxon>Porifera</taxon>
        <taxon>Demospongiae</taxon>
        <taxon>Heteroscleromorpha</taxon>
        <taxon>Haplosclerida</taxon>
        <taxon>Niphatidae</taxon>
        <taxon>Amphimedon</taxon>
    </lineage>
</organism>
<keyword evidence="4" id="KW-1185">Reference proteome</keyword>
<dbReference type="Pfam" id="PF07707">
    <property type="entry name" value="BACK"/>
    <property type="match status" value="1"/>
</dbReference>
<evidence type="ECO:0000259" key="2">
    <source>
        <dbReference type="PROSITE" id="PS50097"/>
    </source>
</evidence>